<keyword evidence="8" id="KW-1185">Reference proteome</keyword>
<dbReference type="SUPFAM" id="SSF52980">
    <property type="entry name" value="Restriction endonuclease-like"/>
    <property type="match status" value="1"/>
</dbReference>
<evidence type="ECO:0000256" key="6">
    <source>
        <dbReference type="ARBA" id="ARBA00029466"/>
    </source>
</evidence>
<dbReference type="Proteomes" id="UP000465866">
    <property type="component" value="Chromosome"/>
</dbReference>
<protein>
    <recommendedName>
        <fullName evidence="9">Very short patch repair endonuclease</fullName>
    </recommendedName>
</protein>
<evidence type="ECO:0000256" key="1">
    <source>
        <dbReference type="ARBA" id="ARBA00022722"/>
    </source>
</evidence>
<dbReference type="EMBL" id="AP022569">
    <property type="protein sequence ID" value="BBX48048.1"/>
    <property type="molecule type" value="Genomic_DNA"/>
</dbReference>
<gene>
    <name evidence="7" type="ORF">MCOO_40630</name>
</gene>
<keyword evidence="4" id="KW-0378">Hydrolase</keyword>
<accession>A0A7I7L2P9</accession>
<evidence type="ECO:0000256" key="5">
    <source>
        <dbReference type="ARBA" id="ARBA00023204"/>
    </source>
</evidence>
<dbReference type="GO" id="GO:0016787">
    <property type="term" value="F:hydrolase activity"/>
    <property type="evidence" value="ECO:0007669"/>
    <property type="project" value="UniProtKB-KW"/>
</dbReference>
<dbReference type="RefSeq" id="WP_163779554.1">
    <property type="nucleotide sequence ID" value="NZ_AP022569.1"/>
</dbReference>
<dbReference type="Pfam" id="PF03852">
    <property type="entry name" value="Vsr"/>
    <property type="match status" value="1"/>
</dbReference>
<dbReference type="REBASE" id="374350">
    <property type="entry name" value="V.Mco12404ORF40640P"/>
</dbReference>
<dbReference type="InterPro" id="IPR011335">
    <property type="entry name" value="Restrct_endonuc-II-like"/>
</dbReference>
<dbReference type="GO" id="GO:0006298">
    <property type="term" value="P:mismatch repair"/>
    <property type="evidence" value="ECO:0007669"/>
    <property type="project" value="InterPro"/>
</dbReference>
<evidence type="ECO:0000313" key="7">
    <source>
        <dbReference type="EMBL" id="BBX48048.1"/>
    </source>
</evidence>
<evidence type="ECO:0000256" key="4">
    <source>
        <dbReference type="ARBA" id="ARBA00022801"/>
    </source>
</evidence>
<dbReference type="KEGG" id="mcoo:MCOO_40630"/>
<dbReference type="Gene3D" id="3.40.960.10">
    <property type="entry name" value="VSR Endonuclease"/>
    <property type="match status" value="1"/>
</dbReference>
<dbReference type="NCBIfam" id="TIGR00632">
    <property type="entry name" value="vsr"/>
    <property type="match status" value="1"/>
</dbReference>
<name>A0A7I7L2P9_9MYCO</name>
<reference evidence="7 8" key="1">
    <citation type="journal article" date="2019" name="Emerg. Microbes Infect.">
        <title>Comprehensive subspecies identification of 175 nontuberculous mycobacteria species based on 7547 genomic profiles.</title>
        <authorList>
            <person name="Matsumoto Y."/>
            <person name="Kinjo T."/>
            <person name="Motooka D."/>
            <person name="Nabeya D."/>
            <person name="Jung N."/>
            <person name="Uechi K."/>
            <person name="Horii T."/>
            <person name="Iida T."/>
            <person name="Fujita J."/>
            <person name="Nakamura S."/>
        </authorList>
    </citation>
    <scope>NUCLEOTIDE SEQUENCE [LARGE SCALE GENOMIC DNA]</scope>
    <source>
        <strain evidence="7 8">JCM 12404</strain>
    </source>
</reference>
<keyword evidence="5" id="KW-0234">DNA repair</keyword>
<keyword evidence="1" id="KW-0540">Nuclease</keyword>
<evidence type="ECO:0008006" key="9">
    <source>
        <dbReference type="Google" id="ProtNLM"/>
    </source>
</evidence>
<evidence type="ECO:0000256" key="3">
    <source>
        <dbReference type="ARBA" id="ARBA00022763"/>
    </source>
</evidence>
<sequence>MPSEKPEPLDDSIRRRMQSQLRRDTELELRTRKALHRMGYRYRVDYRPEKSLRCRGDLVFTKRKVIVFVDGCFWHGCPLHATSPKNNADWWREKLDANVKRDARNSVALSDLGWTVVRIWEHETVDEAVAQVRRALEQTQAG</sequence>
<keyword evidence="3" id="KW-0227">DNA damage</keyword>
<organism evidence="7 8">
    <name type="scientific">Mycobacterium cookii</name>
    <dbReference type="NCBI Taxonomy" id="1775"/>
    <lineage>
        <taxon>Bacteria</taxon>
        <taxon>Bacillati</taxon>
        <taxon>Actinomycetota</taxon>
        <taxon>Actinomycetes</taxon>
        <taxon>Mycobacteriales</taxon>
        <taxon>Mycobacteriaceae</taxon>
        <taxon>Mycobacterium</taxon>
    </lineage>
</organism>
<evidence type="ECO:0000313" key="8">
    <source>
        <dbReference type="Proteomes" id="UP000465866"/>
    </source>
</evidence>
<dbReference type="GO" id="GO:0004519">
    <property type="term" value="F:endonuclease activity"/>
    <property type="evidence" value="ECO:0007669"/>
    <property type="project" value="UniProtKB-KW"/>
</dbReference>
<evidence type="ECO:0000256" key="2">
    <source>
        <dbReference type="ARBA" id="ARBA00022759"/>
    </source>
</evidence>
<dbReference type="CDD" id="cd00221">
    <property type="entry name" value="Vsr"/>
    <property type="match status" value="1"/>
</dbReference>
<keyword evidence="2" id="KW-0255">Endonuclease</keyword>
<comment type="similarity">
    <text evidence="6">Belongs to the Vsr family.</text>
</comment>
<proteinExistence type="inferred from homology"/>
<dbReference type="AlphaFoldDB" id="A0A7I7L2P9"/>
<dbReference type="InterPro" id="IPR004603">
    <property type="entry name" value="DNA_mismatch_endonuc_vsr"/>
</dbReference>